<evidence type="ECO:0000259" key="4">
    <source>
        <dbReference type="Pfam" id="PF21011"/>
    </source>
</evidence>
<dbReference type="EMBL" id="BARV01018694">
    <property type="protein sequence ID" value="GAI22533.1"/>
    <property type="molecule type" value="Genomic_DNA"/>
</dbReference>
<feature type="coiled-coil region" evidence="3">
    <location>
        <begin position="139"/>
        <end position="166"/>
    </location>
</feature>
<dbReference type="InterPro" id="IPR048737">
    <property type="entry name" value="CetZ_C"/>
</dbReference>
<organism evidence="5">
    <name type="scientific">marine sediment metagenome</name>
    <dbReference type="NCBI Taxonomy" id="412755"/>
    <lineage>
        <taxon>unclassified sequences</taxon>
        <taxon>metagenomes</taxon>
        <taxon>ecological metagenomes</taxon>
    </lineage>
</organism>
<evidence type="ECO:0000256" key="2">
    <source>
        <dbReference type="ARBA" id="ARBA00023134"/>
    </source>
</evidence>
<keyword evidence="3" id="KW-0175">Coiled coil</keyword>
<accession>X1LTX3</accession>
<protein>
    <recommendedName>
        <fullName evidence="4">Tubulin-like CetZ C-terminal domain-containing protein</fullName>
    </recommendedName>
</protein>
<name>X1LTX3_9ZZZZ</name>
<evidence type="ECO:0000256" key="1">
    <source>
        <dbReference type="ARBA" id="ARBA00022741"/>
    </source>
</evidence>
<dbReference type="AlphaFoldDB" id="X1LTX3"/>
<sequence>RHVGARTVDAGDIMQTLEGWTIIGFGKSDLSLIRLPFQRTRSFKKKSRETLRGIEAMGQALSELSAFCSPSDAGKALYLLSAPAREMNVDQVKELGEIMKEIAQDAVIRSGDYPRNKAEVSVTVILSQLRDVPRVREIYKKVTESATSIKQRQKEAEQKLREMARASEGIPTLL</sequence>
<gene>
    <name evidence="5" type="ORF">S06H3_31551</name>
</gene>
<keyword evidence="1" id="KW-0547">Nucleotide-binding</keyword>
<evidence type="ECO:0000313" key="5">
    <source>
        <dbReference type="EMBL" id="GAI22533.1"/>
    </source>
</evidence>
<proteinExistence type="predicted"/>
<dbReference type="GO" id="GO:0005525">
    <property type="term" value="F:GTP binding"/>
    <property type="evidence" value="ECO:0007669"/>
    <property type="project" value="UniProtKB-KW"/>
</dbReference>
<dbReference type="Gene3D" id="3.30.1330.20">
    <property type="entry name" value="Tubulin/FtsZ, C-terminal domain"/>
    <property type="match status" value="1"/>
</dbReference>
<dbReference type="Pfam" id="PF21011">
    <property type="entry name" value="CetZ_C"/>
    <property type="match status" value="1"/>
</dbReference>
<feature type="non-terminal residue" evidence="5">
    <location>
        <position position="1"/>
    </location>
</feature>
<keyword evidence="2" id="KW-0342">GTP-binding</keyword>
<feature type="domain" description="Tubulin-like CetZ C-terminal" evidence="4">
    <location>
        <begin position="2"/>
        <end position="141"/>
    </location>
</feature>
<reference evidence="5" key="1">
    <citation type="journal article" date="2014" name="Front. Microbiol.">
        <title>High frequency of phylogenetically diverse reductive dehalogenase-homologous genes in deep subseafloor sedimentary metagenomes.</title>
        <authorList>
            <person name="Kawai M."/>
            <person name="Futagami T."/>
            <person name="Toyoda A."/>
            <person name="Takaki Y."/>
            <person name="Nishi S."/>
            <person name="Hori S."/>
            <person name="Arai W."/>
            <person name="Tsubouchi T."/>
            <person name="Morono Y."/>
            <person name="Uchiyama I."/>
            <person name="Ito T."/>
            <person name="Fujiyama A."/>
            <person name="Inagaki F."/>
            <person name="Takami H."/>
        </authorList>
    </citation>
    <scope>NUCLEOTIDE SEQUENCE</scope>
    <source>
        <strain evidence="5">Expedition CK06-06</strain>
    </source>
</reference>
<comment type="caution">
    <text evidence="5">The sequence shown here is derived from an EMBL/GenBank/DDBJ whole genome shotgun (WGS) entry which is preliminary data.</text>
</comment>
<evidence type="ECO:0000256" key="3">
    <source>
        <dbReference type="SAM" id="Coils"/>
    </source>
</evidence>
<dbReference type="InterPro" id="IPR037103">
    <property type="entry name" value="Tubulin/FtsZ-like_C"/>
</dbReference>